<proteinExistence type="predicted"/>
<evidence type="ECO:0000256" key="1">
    <source>
        <dbReference type="SAM" id="Phobius"/>
    </source>
</evidence>
<dbReference type="InterPro" id="IPR052710">
    <property type="entry name" value="CAAX_protease"/>
</dbReference>
<dbReference type="Pfam" id="PF02517">
    <property type="entry name" value="Rce1-like"/>
    <property type="match status" value="1"/>
</dbReference>
<organism evidence="3 4">
    <name type="scientific">Halomicronema hongdechloris C2206</name>
    <dbReference type="NCBI Taxonomy" id="1641165"/>
    <lineage>
        <taxon>Bacteria</taxon>
        <taxon>Bacillati</taxon>
        <taxon>Cyanobacteriota</taxon>
        <taxon>Cyanophyceae</taxon>
        <taxon>Nodosilineales</taxon>
        <taxon>Nodosilineaceae</taxon>
        <taxon>Halomicronema</taxon>
    </lineage>
</organism>
<reference evidence="3 4" key="1">
    <citation type="journal article" date="2016" name="Biochim. Biophys. Acta">
        <title>Characterization of red-shifted phycobilisomes isolated from the chlorophyll f-containing cyanobacterium Halomicronema hongdechloris.</title>
        <authorList>
            <person name="Li Y."/>
            <person name="Lin Y."/>
            <person name="Garvey C.J."/>
            <person name="Birch D."/>
            <person name="Corkery R.W."/>
            <person name="Loughlin P.C."/>
            <person name="Scheer H."/>
            <person name="Willows R.D."/>
            <person name="Chen M."/>
        </authorList>
    </citation>
    <scope>NUCLEOTIDE SEQUENCE [LARGE SCALE GENOMIC DNA]</scope>
    <source>
        <strain evidence="3 4">C2206</strain>
    </source>
</reference>
<dbReference type="EC" id="3.4.-.-" evidence="3"/>
<feature type="transmembrane region" description="Helical" evidence="1">
    <location>
        <begin position="57"/>
        <end position="75"/>
    </location>
</feature>
<feature type="domain" description="CAAX prenyl protease 2/Lysostaphin resistance protein A-like" evidence="2">
    <location>
        <begin position="155"/>
        <end position="237"/>
    </location>
</feature>
<evidence type="ECO:0000313" key="4">
    <source>
        <dbReference type="Proteomes" id="UP000191901"/>
    </source>
</evidence>
<dbReference type="PANTHER" id="PTHR36435">
    <property type="entry name" value="SLR1288 PROTEIN"/>
    <property type="match status" value="1"/>
</dbReference>
<evidence type="ECO:0000313" key="3">
    <source>
        <dbReference type="EMBL" id="ASC70988.1"/>
    </source>
</evidence>
<dbReference type="EMBL" id="CP021983">
    <property type="protein sequence ID" value="ASC70988.1"/>
    <property type="molecule type" value="Genomic_DNA"/>
</dbReference>
<keyword evidence="1" id="KW-1133">Transmembrane helix</keyword>
<keyword evidence="1" id="KW-0812">Transmembrane</keyword>
<gene>
    <name evidence="3" type="primary">ydiL</name>
    <name evidence="3" type="ORF">XM38_019370</name>
</gene>
<keyword evidence="1" id="KW-0472">Membrane</keyword>
<feature type="transmembrane region" description="Helical" evidence="1">
    <location>
        <begin position="151"/>
        <end position="172"/>
    </location>
</feature>
<sequence>MIFEGQRCLYMVTADSFRFLRARSLVLGLFGFGLFFGLLLDVLEAVRVLPLQPDDPILAPALYTLTFVSLCGWIVRRCRSRRLRLRYLMGTLPSGYPWRHLLGLMAAVFIFSLAAFQLSYYGLSWIMPSLVESTLQKPLLLSAADTAAPGLYNGLTLFSVLLVAPVTEEFLFRGILLHRWGSKWGIGPAVVLTSVLFGLLHMNLVGLFVFGLVLALLYLHSRTLWVPILAHALNNAIASSLELATSPTRTTVAMTTLEEFRAGWWLALLLLLLSAPWVGRYIYRSWPRQHTQLPYFANRQQREG</sequence>
<dbReference type="Proteomes" id="UP000191901">
    <property type="component" value="Chromosome"/>
</dbReference>
<dbReference type="InterPro" id="IPR003675">
    <property type="entry name" value="Rce1/LyrA-like_dom"/>
</dbReference>
<dbReference type="STRING" id="1641165.XM38_14955"/>
<feature type="transmembrane region" description="Helical" evidence="1">
    <location>
        <begin position="184"/>
        <end position="217"/>
    </location>
</feature>
<feature type="transmembrane region" description="Helical" evidence="1">
    <location>
        <begin position="262"/>
        <end position="283"/>
    </location>
</feature>
<feature type="transmembrane region" description="Helical" evidence="1">
    <location>
        <begin position="25"/>
        <end position="45"/>
    </location>
</feature>
<dbReference type="KEGG" id="hhg:XM38_019370"/>
<protein>
    <submittedName>
        <fullName evidence="3">Membrane peptidase YdiL</fullName>
        <ecNumber evidence="3">3.4.-.-</ecNumber>
    </submittedName>
</protein>
<keyword evidence="3" id="KW-0378">Hydrolase</keyword>
<feature type="transmembrane region" description="Helical" evidence="1">
    <location>
        <begin position="96"/>
        <end position="120"/>
    </location>
</feature>
<name>A0A1Z3HL13_9CYAN</name>
<dbReference type="AlphaFoldDB" id="A0A1Z3HL13"/>
<accession>A0A1Z3HL13</accession>
<evidence type="ECO:0000259" key="2">
    <source>
        <dbReference type="Pfam" id="PF02517"/>
    </source>
</evidence>
<dbReference type="PANTHER" id="PTHR36435:SF1">
    <property type="entry name" value="CAAX AMINO TERMINAL PROTEASE FAMILY PROTEIN"/>
    <property type="match status" value="1"/>
</dbReference>
<dbReference type="GO" id="GO:0080120">
    <property type="term" value="P:CAAX-box protein maturation"/>
    <property type="evidence" value="ECO:0007669"/>
    <property type="project" value="UniProtKB-ARBA"/>
</dbReference>
<dbReference type="GO" id="GO:0004175">
    <property type="term" value="F:endopeptidase activity"/>
    <property type="evidence" value="ECO:0007669"/>
    <property type="project" value="UniProtKB-ARBA"/>
</dbReference>
<keyword evidence="4" id="KW-1185">Reference proteome</keyword>